<dbReference type="NCBIfam" id="TIGR00778">
    <property type="entry name" value="ahpD_dom"/>
    <property type="match status" value="1"/>
</dbReference>
<dbReference type="InterPro" id="IPR004675">
    <property type="entry name" value="AhpD_core"/>
</dbReference>
<gene>
    <name evidence="2" type="ORF">DFR70_10768</name>
</gene>
<sequence>MTEPRFDLNANALGAKLGKRFQSVSVALMQSQALPKTLTELVELRASQINGCGYCTDAHAKDLAAAGESATRINLVAVWRETTVFTEAERAALAFAEEGTRLADTATGVSDETWAQVRAHFDDDQIAALIYVISCINAANRMLVITKTKGGSYVPGTFESIAAAAR</sequence>
<dbReference type="PANTHER" id="PTHR34846">
    <property type="entry name" value="4-CARBOXYMUCONOLACTONE DECARBOXYLASE FAMILY PROTEIN (AFU_ORTHOLOGUE AFUA_6G11590)"/>
    <property type="match status" value="1"/>
</dbReference>
<dbReference type="Pfam" id="PF02627">
    <property type="entry name" value="CMD"/>
    <property type="match status" value="1"/>
</dbReference>
<dbReference type="AlphaFoldDB" id="A0A318K308"/>
<name>A0A318K308_9NOCA</name>
<evidence type="ECO:0000313" key="3">
    <source>
        <dbReference type="Proteomes" id="UP000247569"/>
    </source>
</evidence>
<protein>
    <submittedName>
        <fullName evidence="2">AhpD family alkylhydroperoxidase</fullName>
    </submittedName>
</protein>
<dbReference type="RefSeq" id="WP_040733313.1">
    <property type="nucleotide sequence ID" value="NZ_QJKF01000007.1"/>
</dbReference>
<reference evidence="2 3" key="1">
    <citation type="submission" date="2018-05" db="EMBL/GenBank/DDBJ databases">
        <title>Genomic Encyclopedia of Type Strains, Phase IV (KMG-IV): sequencing the most valuable type-strain genomes for metagenomic binning, comparative biology and taxonomic classification.</title>
        <authorList>
            <person name="Goeker M."/>
        </authorList>
    </citation>
    <scope>NUCLEOTIDE SEQUENCE [LARGE SCALE GENOMIC DNA]</scope>
    <source>
        <strain evidence="2 3">DSM 44704</strain>
    </source>
</reference>
<keyword evidence="2" id="KW-0575">Peroxidase</keyword>
<evidence type="ECO:0000313" key="2">
    <source>
        <dbReference type="EMBL" id="PXX62201.1"/>
    </source>
</evidence>
<dbReference type="SUPFAM" id="SSF69118">
    <property type="entry name" value="AhpD-like"/>
    <property type="match status" value="1"/>
</dbReference>
<comment type="caution">
    <text evidence="2">The sequence shown here is derived from an EMBL/GenBank/DDBJ whole genome shotgun (WGS) entry which is preliminary data.</text>
</comment>
<proteinExistence type="predicted"/>
<dbReference type="EMBL" id="QJKF01000007">
    <property type="protein sequence ID" value="PXX62201.1"/>
    <property type="molecule type" value="Genomic_DNA"/>
</dbReference>
<dbReference type="Gene3D" id="1.20.1290.10">
    <property type="entry name" value="AhpD-like"/>
    <property type="match status" value="1"/>
</dbReference>
<dbReference type="InterPro" id="IPR029032">
    <property type="entry name" value="AhpD-like"/>
</dbReference>
<dbReference type="GO" id="GO:0051920">
    <property type="term" value="F:peroxiredoxin activity"/>
    <property type="evidence" value="ECO:0007669"/>
    <property type="project" value="InterPro"/>
</dbReference>
<organism evidence="2 3">
    <name type="scientific">Nocardia tenerifensis</name>
    <dbReference type="NCBI Taxonomy" id="228006"/>
    <lineage>
        <taxon>Bacteria</taxon>
        <taxon>Bacillati</taxon>
        <taxon>Actinomycetota</taxon>
        <taxon>Actinomycetes</taxon>
        <taxon>Mycobacteriales</taxon>
        <taxon>Nocardiaceae</taxon>
        <taxon>Nocardia</taxon>
    </lineage>
</organism>
<feature type="domain" description="Carboxymuconolactone decarboxylase-like" evidence="1">
    <location>
        <begin position="17"/>
        <end position="98"/>
    </location>
</feature>
<dbReference type="Proteomes" id="UP000247569">
    <property type="component" value="Unassembled WGS sequence"/>
</dbReference>
<dbReference type="InterPro" id="IPR003779">
    <property type="entry name" value="CMD-like"/>
</dbReference>
<keyword evidence="2" id="KW-0560">Oxidoreductase</keyword>
<keyword evidence="3" id="KW-1185">Reference proteome</keyword>
<evidence type="ECO:0000259" key="1">
    <source>
        <dbReference type="Pfam" id="PF02627"/>
    </source>
</evidence>
<dbReference type="OrthoDB" id="9801997at2"/>
<accession>A0A318K308</accession>
<dbReference type="PANTHER" id="PTHR34846:SF7">
    <property type="entry name" value="BLL7811 PROTEIN"/>
    <property type="match status" value="1"/>
</dbReference>